<dbReference type="Proteomes" id="UP001595387">
    <property type="component" value="Unassembled WGS sequence"/>
</dbReference>
<evidence type="ECO:0000313" key="1">
    <source>
        <dbReference type="EMBL" id="MFC2947627.1"/>
    </source>
</evidence>
<comment type="caution">
    <text evidence="1">The sequence shown here is derived from an EMBL/GenBank/DDBJ whole genome shotgun (WGS) entry which is preliminary data.</text>
</comment>
<dbReference type="EMBL" id="JBHRRZ010000008">
    <property type="protein sequence ID" value="MFC2947627.1"/>
    <property type="molecule type" value="Genomic_DNA"/>
</dbReference>
<organism evidence="1 2">
    <name type="scientific">Virgibacillus sediminis</name>
    <dbReference type="NCBI Taxonomy" id="202260"/>
    <lineage>
        <taxon>Bacteria</taxon>
        <taxon>Bacillati</taxon>
        <taxon>Bacillota</taxon>
        <taxon>Bacilli</taxon>
        <taxon>Bacillales</taxon>
        <taxon>Bacillaceae</taxon>
        <taxon>Virgibacillus</taxon>
    </lineage>
</organism>
<reference evidence="2" key="1">
    <citation type="journal article" date="2019" name="Int. J. Syst. Evol. Microbiol.">
        <title>The Global Catalogue of Microorganisms (GCM) 10K type strain sequencing project: providing services to taxonomists for standard genome sequencing and annotation.</title>
        <authorList>
            <consortium name="The Broad Institute Genomics Platform"/>
            <consortium name="The Broad Institute Genome Sequencing Center for Infectious Disease"/>
            <person name="Wu L."/>
            <person name="Ma J."/>
        </authorList>
    </citation>
    <scope>NUCLEOTIDE SEQUENCE [LARGE SCALE GENOMIC DNA]</scope>
    <source>
        <strain evidence="2">KCTC 13193</strain>
    </source>
</reference>
<proteinExistence type="predicted"/>
<keyword evidence="2" id="KW-1185">Reference proteome</keyword>
<gene>
    <name evidence="1" type="ORF">ACFODW_04585</name>
</gene>
<evidence type="ECO:0000313" key="2">
    <source>
        <dbReference type="Proteomes" id="UP001595387"/>
    </source>
</evidence>
<name>A0ABV7A3H1_9BACI</name>
<protein>
    <submittedName>
        <fullName evidence="1">Uncharacterized protein</fullName>
    </submittedName>
</protein>
<sequence>MSYAWFKKQKKVFIAFAGEDNKNQFLVRKGKQYFHLSGEKEVRKLSLKEAYQIFLLISMKEVEFRGIGSFQNMNKGVEVK</sequence>
<accession>A0ABV7A3H1</accession>
<dbReference type="RefSeq" id="WP_390303640.1">
    <property type="nucleotide sequence ID" value="NZ_JBHRRZ010000008.1"/>
</dbReference>